<name>A0ABP9WDS6_9MICO</name>
<evidence type="ECO:0000259" key="7">
    <source>
        <dbReference type="Pfam" id="PF00482"/>
    </source>
</evidence>
<gene>
    <name evidence="8" type="ORF">Lsed01_00404</name>
</gene>
<evidence type="ECO:0000313" key="9">
    <source>
        <dbReference type="Proteomes" id="UP001426770"/>
    </source>
</evidence>
<organism evidence="8 9">
    <name type="scientific">Demequina sediminis</name>
    <dbReference type="NCBI Taxonomy" id="1930058"/>
    <lineage>
        <taxon>Bacteria</taxon>
        <taxon>Bacillati</taxon>
        <taxon>Actinomycetota</taxon>
        <taxon>Actinomycetes</taxon>
        <taxon>Micrococcales</taxon>
        <taxon>Demequinaceae</taxon>
        <taxon>Demequina</taxon>
    </lineage>
</organism>
<protein>
    <recommendedName>
        <fullName evidence="7">Type II secretion system protein GspF domain-containing protein</fullName>
    </recommendedName>
</protein>
<keyword evidence="5 6" id="KW-0472">Membrane</keyword>
<dbReference type="InterPro" id="IPR042094">
    <property type="entry name" value="T2SS_GspF_sf"/>
</dbReference>
<keyword evidence="3 6" id="KW-0812">Transmembrane</keyword>
<dbReference type="InterPro" id="IPR018076">
    <property type="entry name" value="T2SS_GspF_dom"/>
</dbReference>
<keyword evidence="4 6" id="KW-1133">Transmembrane helix</keyword>
<dbReference type="PANTHER" id="PTHR35007">
    <property type="entry name" value="INTEGRAL MEMBRANE PROTEIN-RELATED"/>
    <property type="match status" value="1"/>
</dbReference>
<evidence type="ECO:0000256" key="2">
    <source>
        <dbReference type="ARBA" id="ARBA00022475"/>
    </source>
</evidence>
<feature type="transmembrane region" description="Helical" evidence="6">
    <location>
        <begin position="120"/>
        <end position="141"/>
    </location>
</feature>
<sequence length="296" mass="30232">MTALAAVSLGLGLALVWAWADARRFSLERRLAPRLRATRSANAPAPMLARVVAPVAGDILRWSQRWGRPTAEVERMLARAGSASTVARHRAHGLIGGAAGLIAGLVMGGALAAARGAGPVVVIAVAAAGGAAGAIGPDIALSRRAAARAARVRTDLPPAAEMLALAVVAGESVPAALERVAAITGGPLGEELRRVVADVRAGRPLAAALDALAGRVDEPVVTAFCDAIATALDRGTPLAEVLHAQAGDIRDRTRQALLEEGGKREIAMLVPVVLLILPVTVVFALYPGLVALRWGA</sequence>
<feature type="transmembrane region" description="Helical" evidence="6">
    <location>
        <begin position="94"/>
        <end position="114"/>
    </location>
</feature>
<accession>A0ABP9WDS6</accession>
<keyword evidence="2" id="KW-1003">Cell membrane</keyword>
<evidence type="ECO:0000313" key="8">
    <source>
        <dbReference type="EMBL" id="GAA5517987.1"/>
    </source>
</evidence>
<comment type="caution">
    <text evidence="8">The sequence shown here is derived from an EMBL/GenBank/DDBJ whole genome shotgun (WGS) entry which is preliminary data.</text>
</comment>
<keyword evidence="9" id="KW-1185">Reference proteome</keyword>
<feature type="domain" description="Type II secretion system protein GspF" evidence="7">
    <location>
        <begin position="160"/>
        <end position="284"/>
    </location>
</feature>
<dbReference type="Pfam" id="PF00482">
    <property type="entry name" value="T2SSF"/>
    <property type="match status" value="1"/>
</dbReference>
<evidence type="ECO:0000256" key="1">
    <source>
        <dbReference type="ARBA" id="ARBA00004651"/>
    </source>
</evidence>
<evidence type="ECO:0000256" key="4">
    <source>
        <dbReference type="ARBA" id="ARBA00022989"/>
    </source>
</evidence>
<reference evidence="8 9" key="1">
    <citation type="submission" date="2024-02" db="EMBL/GenBank/DDBJ databases">
        <title>Lysinimicrobium sediminis NBRC 112286.</title>
        <authorList>
            <person name="Ichikawa N."/>
            <person name="Katano-Makiyama Y."/>
            <person name="Hidaka K."/>
        </authorList>
    </citation>
    <scope>NUCLEOTIDE SEQUENCE [LARGE SCALE GENOMIC DNA]</scope>
    <source>
        <strain evidence="8 9">NBRC 112286</strain>
    </source>
</reference>
<dbReference type="RefSeq" id="WP_286213873.1">
    <property type="nucleotide sequence ID" value="NZ_AP027736.1"/>
</dbReference>
<dbReference type="PANTHER" id="PTHR35007:SF2">
    <property type="entry name" value="PILUS ASSEMBLE PROTEIN"/>
    <property type="match status" value="1"/>
</dbReference>
<feature type="transmembrane region" description="Helical" evidence="6">
    <location>
        <begin position="266"/>
        <end position="286"/>
    </location>
</feature>
<evidence type="ECO:0000256" key="5">
    <source>
        <dbReference type="ARBA" id="ARBA00023136"/>
    </source>
</evidence>
<evidence type="ECO:0000256" key="3">
    <source>
        <dbReference type="ARBA" id="ARBA00022692"/>
    </source>
</evidence>
<evidence type="ECO:0000256" key="6">
    <source>
        <dbReference type="SAM" id="Phobius"/>
    </source>
</evidence>
<dbReference type="EMBL" id="BAABRR010000002">
    <property type="protein sequence ID" value="GAA5517987.1"/>
    <property type="molecule type" value="Genomic_DNA"/>
</dbReference>
<dbReference type="Gene3D" id="1.20.81.30">
    <property type="entry name" value="Type II secretion system (T2SS), domain F"/>
    <property type="match status" value="1"/>
</dbReference>
<comment type="subcellular location">
    <subcellularLocation>
        <location evidence="1">Cell membrane</location>
        <topology evidence="1">Multi-pass membrane protein</topology>
    </subcellularLocation>
</comment>
<dbReference type="Proteomes" id="UP001426770">
    <property type="component" value="Unassembled WGS sequence"/>
</dbReference>
<proteinExistence type="predicted"/>